<reference evidence="1" key="2">
    <citation type="journal article" date="2015" name="Data Brief">
        <title>Shoot transcriptome of the giant reed, Arundo donax.</title>
        <authorList>
            <person name="Barrero R.A."/>
            <person name="Guerrero F.D."/>
            <person name="Moolhuijzen P."/>
            <person name="Goolsby J.A."/>
            <person name="Tidwell J."/>
            <person name="Bellgard S.E."/>
            <person name="Bellgard M.I."/>
        </authorList>
    </citation>
    <scope>NUCLEOTIDE SEQUENCE</scope>
    <source>
        <tissue evidence="1">Shoot tissue taken approximately 20 cm above the soil surface</tissue>
    </source>
</reference>
<protein>
    <submittedName>
        <fullName evidence="1">Uncharacterized protein</fullName>
    </submittedName>
</protein>
<proteinExistence type="predicted"/>
<accession>A0A0A9F869</accession>
<dbReference type="EMBL" id="GBRH01191555">
    <property type="protein sequence ID" value="JAE06341.1"/>
    <property type="molecule type" value="Transcribed_RNA"/>
</dbReference>
<dbReference type="AlphaFoldDB" id="A0A0A9F869"/>
<evidence type="ECO:0000313" key="1">
    <source>
        <dbReference type="EMBL" id="JAE06341.1"/>
    </source>
</evidence>
<organism evidence="1">
    <name type="scientific">Arundo donax</name>
    <name type="common">Giant reed</name>
    <name type="synonym">Donax arundinaceus</name>
    <dbReference type="NCBI Taxonomy" id="35708"/>
    <lineage>
        <taxon>Eukaryota</taxon>
        <taxon>Viridiplantae</taxon>
        <taxon>Streptophyta</taxon>
        <taxon>Embryophyta</taxon>
        <taxon>Tracheophyta</taxon>
        <taxon>Spermatophyta</taxon>
        <taxon>Magnoliopsida</taxon>
        <taxon>Liliopsida</taxon>
        <taxon>Poales</taxon>
        <taxon>Poaceae</taxon>
        <taxon>PACMAD clade</taxon>
        <taxon>Arundinoideae</taxon>
        <taxon>Arundineae</taxon>
        <taxon>Arundo</taxon>
    </lineage>
</organism>
<name>A0A0A9F869_ARUDO</name>
<reference evidence="1" key="1">
    <citation type="submission" date="2014-09" db="EMBL/GenBank/DDBJ databases">
        <authorList>
            <person name="Magalhaes I.L.F."/>
            <person name="Oliveira U."/>
            <person name="Santos F.R."/>
            <person name="Vidigal T.H.D.A."/>
            <person name="Brescovit A.D."/>
            <person name="Santos A.J."/>
        </authorList>
    </citation>
    <scope>NUCLEOTIDE SEQUENCE</scope>
    <source>
        <tissue evidence="1">Shoot tissue taken approximately 20 cm above the soil surface</tissue>
    </source>
</reference>
<sequence>MLISYTSNTFPTVSEFLGCRLLCRRP</sequence>